<sequence>MRVSLIKVLKKKREDIFINSTVPPSQKLSRLSTLCTNSASSNYHISLPMESGSSIDMATFILPVSILAKTKNFE</sequence>
<reference evidence="1 2" key="1">
    <citation type="journal article" date="2018" name="Sci. Rep.">
        <title>Genomic signatures of local adaptation to the degree of environmental predictability in rotifers.</title>
        <authorList>
            <person name="Franch-Gras L."/>
            <person name="Hahn C."/>
            <person name="Garcia-Roger E.M."/>
            <person name="Carmona M.J."/>
            <person name="Serra M."/>
            <person name="Gomez A."/>
        </authorList>
    </citation>
    <scope>NUCLEOTIDE SEQUENCE [LARGE SCALE GENOMIC DNA]</scope>
    <source>
        <strain evidence="1">HYR1</strain>
    </source>
</reference>
<gene>
    <name evidence="1" type="ORF">BpHYR1_034702</name>
</gene>
<organism evidence="1 2">
    <name type="scientific">Brachionus plicatilis</name>
    <name type="common">Marine rotifer</name>
    <name type="synonym">Brachionus muelleri</name>
    <dbReference type="NCBI Taxonomy" id="10195"/>
    <lineage>
        <taxon>Eukaryota</taxon>
        <taxon>Metazoa</taxon>
        <taxon>Spiralia</taxon>
        <taxon>Gnathifera</taxon>
        <taxon>Rotifera</taxon>
        <taxon>Eurotatoria</taxon>
        <taxon>Monogononta</taxon>
        <taxon>Pseudotrocha</taxon>
        <taxon>Ploima</taxon>
        <taxon>Brachionidae</taxon>
        <taxon>Brachionus</taxon>
    </lineage>
</organism>
<comment type="caution">
    <text evidence="1">The sequence shown here is derived from an EMBL/GenBank/DDBJ whole genome shotgun (WGS) entry which is preliminary data.</text>
</comment>
<evidence type="ECO:0000313" key="1">
    <source>
        <dbReference type="EMBL" id="RNA14174.1"/>
    </source>
</evidence>
<dbReference type="EMBL" id="REGN01005245">
    <property type="protein sequence ID" value="RNA14174.1"/>
    <property type="molecule type" value="Genomic_DNA"/>
</dbReference>
<dbReference type="Proteomes" id="UP000276133">
    <property type="component" value="Unassembled WGS sequence"/>
</dbReference>
<name>A0A3M7QSU8_BRAPC</name>
<protein>
    <submittedName>
        <fullName evidence="1">Uncharacterized protein</fullName>
    </submittedName>
</protein>
<keyword evidence="2" id="KW-1185">Reference proteome</keyword>
<dbReference type="AlphaFoldDB" id="A0A3M7QSU8"/>
<proteinExistence type="predicted"/>
<accession>A0A3M7QSU8</accession>
<evidence type="ECO:0000313" key="2">
    <source>
        <dbReference type="Proteomes" id="UP000276133"/>
    </source>
</evidence>